<dbReference type="AlphaFoldDB" id="H5TRF9"/>
<dbReference type="Proteomes" id="UP000005038">
    <property type="component" value="Unassembled WGS sequence"/>
</dbReference>
<comment type="caution">
    <text evidence="1">The sequence shown here is derived from an EMBL/GenBank/DDBJ whole genome shotgun (WGS) entry which is preliminary data.</text>
</comment>
<evidence type="ECO:0000313" key="1">
    <source>
        <dbReference type="EMBL" id="GAB36067.1"/>
    </source>
</evidence>
<name>H5TRF9_GORO1</name>
<keyword evidence="2" id="KW-1185">Reference proteome</keyword>
<accession>H5TRF9</accession>
<evidence type="ECO:0000313" key="2">
    <source>
        <dbReference type="Proteomes" id="UP000005038"/>
    </source>
</evidence>
<protein>
    <submittedName>
        <fullName evidence="1">Uncharacterized protein</fullName>
    </submittedName>
</protein>
<proteinExistence type="predicted"/>
<reference evidence="1" key="1">
    <citation type="submission" date="2012-02" db="EMBL/GenBank/DDBJ databases">
        <title>Whole genome shotgun sequence of Gordonia otitidis NBRC 100426.</title>
        <authorList>
            <person name="Yoshida I."/>
            <person name="Hosoyama A."/>
            <person name="Tsuchikane K."/>
            <person name="Katsumata H."/>
            <person name="Yamazaki S."/>
            <person name="Fujita N."/>
        </authorList>
    </citation>
    <scope>NUCLEOTIDE SEQUENCE [LARGE SCALE GENOMIC DNA]</scope>
    <source>
        <strain evidence="1">NBRC 100426</strain>
    </source>
</reference>
<dbReference type="RefSeq" id="WP_007240251.1">
    <property type="nucleotide sequence ID" value="NZ_BAFB01000194.1"/>
</dbReference>
<dbReference type="EMBL" id="BAFB01000194">
    <property type="protein sequence ID" value="GAB36067.1"/>
    <property type="molecule type" value="Genomic_DNA"/>
</dbReference>
<sequence length="467" mass="51897">MAEVVPKSLVEAQRADALFSRWRREKAARLASQEAGVRSGTAYRGHGWRRTPRDEQLLEFVTLHGMILLRQAAKWFYGGSEQTALKRAVKMTQAGLLARDDGVEEWAGTVLTPTRAGQRVGVSALPRMFDGLTVQDRAVPDNLLHAALVADRMLVARSQGITVLTERQIRLLDKQDDPVEVQAFLESVGVRFAAGATDVGVRSGQVFVKTGEDSAGRELFEKRDTFVAAPVPSTRQRGSDPLSVRYPDFLQVTGQGELVAVEVEIAAKPSDRLGAIIAGYAKAVARYRPDGRGGVVRERKRVRDGEGGTREEMRPVLERHQFRQVQWWCVPESQALLCGRYTRATNGYSRGMITKTMPLEFEGVDWAAPPTGLPMTVRAAVADDSGVQYKLDQRVLYARYRCSYQRWKLWRKVWESRVAPHERGAWTFVKWLMVPAGGAGVLSNLELCEEAELAAANAVPPRKSRAV</sequence>
<organism evidence="1 2">
    <name type="scientific">Gordonia otitidis (strain DSM 44809 / CCUG 52243 / JCM 12355 / NBRC 100426 / IFM 10032)</name>
    <dbReference type="NCBI Taxonomy" id="1108044"/>
    <lineage>
        <taxon>Bacteria</taxon>
        <taxon>Bacillati</taxon>
        <taxon>Actinomycetota</taxon>
        <taxon>Actinomycetes</taxon>
        <taxon>Mycobacteriales</taxon>
        <taxon>Gordoniaceae</taxon>
        <taxon>Gordonia</taxon>
    </lineage>
</organism>
<dbReference type="OrthoDB" id="4772085at2"/>
<gene>
    <name evidence="1" type="ORF">GOOTI_194_00020</name>
</gene>